<keyword evidence="14" id="KW-0473">Membrane attack complex</keyword>
<evidence type="ECO:0000256" key="9">
    <source>
        <dbReference type="ARBA" id="ARBA00022588"/>
    </source>
</evidence>
<evidence type="ECO:0000256" key="21">
    <source>
        <dbReference type="ARBA" id="ARBA00093512"/>
    </source>
</evidence>
<dbReference type="InterPro" id="IPR001862">
    <property type="entry name" value="MAC_perforin"/>
</dbReference>
<keyword evidence="26" id="KW-1185">Reference proteome</keyword>
<keyword evidence="13" id="KW-0180">Complement pathway</keyword>
<evidence type="ECO:0000256" key="6">
    <source>
        <dbReference type="ARBA" id="ARBA00022525"/>
    </source>
</evidence>
<dbReference type="RefSeq" id="XP_013816559.1">
    <property type="nucleotide sequence ID" value="XM_013961105.2"/>
</dbReference>
<keyword evidence="17" id="KW-0179">Complement alternate pathway</keyword>
<dbReference type="CTD" id="735"/>
<dbReference type="SMART" id="SM00457">
    <property type="entry name" value="MACPF"/>
    <property type="match status" value="1"/>
</dbReference>
<keyword evidence="15" id="KW-0472">Membrane</keyword>
<keyword evidence="12" id="KW-0391">Immunity</keyword>
<dbReference type="GO" id="GO:0006957">
    <property type="term" value="P:complement activation, alternative pathway"/>
    <property type="evidence" value="ECO:0007669"/>
    <property type="project" value="UniProtKB-KW"/>
</dbReference>
<dbReference type="SMART" id="SM00192">
    <property type="entry name" value="LDLa"/>
    <property type="match status" value="1"/>
</dbReference>
<evidence type="ECO:0000256" key="7">
    <source>
        <dbReference type="ARBA" id="ARBA00022536"/>
    </source>
</evidence>
<dbReference type="PRINTS" id="PR01705">
    <property type="entry name" value="TSP1REPEAT"/>
</dbReference>
<dbReference type="Pfam" id="PF01823">
    <property type="entry name" value="MACPF"/>
    <property type="match status" value="1"/>
</dbReference>
<dbReference type="PANTHER" id="PTHR45742:SF3">
    <property type="entry name" value="COMPLEMENT COMPONENT C9"/>
    <property type="match status" value="1"/>
</dbReference>
<evidence type="ECO:0000256" key="8">
    <source>
        <dbReference type="ARBA" id="ARBA00022537"/>
    </source>
</evidence>
<keyword evidence="5" id="KW-1134">Transmembrane beta strand</keyword>
<feature type="chain" id="PRO_5034957897" description="Complement component C9" evidence="24">
    <location>
        <begin position="23"/>
        <end position="598"/>
    </location>
</feature>
<evidence type="ECO:0000313" key="27">
    <source>
        <dbReference type="RefSeq" id="XP_013816559.1"/>
    </source>
</evidence>
<keyword evidence="18" id="KW-0325">Glycoprotein</keyword>
<keyword evidence="19" id="KW-1053">Target membrane</keyword>
<dbReference type="AlphaFoldDB" id="A0A8B7K0G5"/>
<proteinExistence type="inferred from homology"/>
<dbReference type="Proteomes" id="UP001652627">
    <property type="component" value="Chromosome Z"/>
</dbReference>
<keyword evidence="24" id="KW-0732">Signal</keyword>
<evidence type="ECO:0000259" key="25">
    <source>
        <dbReference type="PROSITE" id="PS51412"/>
    </source>
</evidence>
<dbReference type="FunFam" id="2.20.100.10:FF:000001">
    <property type="entry name" value="semaphorin-5A isoform X1"/>
    <property type="match status" value="1"/>
</dbReference>
<evidence type="ECO:0000256" key="10">
    <source>
        <dbReference type="ARBA" id="ARBA00022692"/>
    </source>
</evidence>
<dbReference type="GO" id="GO:0044218">
    <property type="term" value="C:other organism cell membrane"/>
    <property type="evidence" value="ECO:0007669"/>
    <property type="project" value="UniProtKB-KW"/>
</dbReference>
<dbReference type="SUPFAM" id="SSF57184">
    <property type="entry name" value="Growth factor receptor domain"/>
    <property type="match status" value="1"/>
</dbReference>
<comment type="similarity">
    <text evidence="3">Belongs to the complement C6/C7/C8/C9 family.</text>
</comment>
<keyword evidence="9" id="KW-0399">Innate immunity</keyword>
<protein>
    <recommendedName>
        <fullName evidence="4">Complement component C9</fullName>
    </recommendedName>
</protein>
<evidence type="ECO:0000256" key="2">
    <source>
        <dbReference type="ARBA" id="ARBA00004613"/>
    </source>
</evidence>
<dbReference type="InterPro" id="IPR000884">
    <property type="entry name" value="TSP1_rpt"/>
</dbReference>
<evidence type="ECO:0000256" key="16">
    <source>
        <dbReference type="ARBA" id="ARBA00023157"/>
    </source>
</evidence>
<evidence type="ECO:0000256" key="13">
    <source>
        <dbReference type="ARBA" id="ARBA00022875"/>
    </source>
</evidence>
<comment type="caution">
    <text evidence="22">Lacks conserved residue(s) required for the propagation of feature annotation.</text>
</comment>
<dbReference type="PROSITE" id="PS51412">
    <property type="entry name" value="MACPF_2"/>
    <property type="match status" value="1"/>
</dbReference>
<evidence type="ECO:0000256" key="14">
    <source>
        <dbReference type="ARBA" id="ARBA00023058"/>
    </source>
</evidence>
<gene>
    <name evidence="27" type="primary">C9</name>
</gene>
<dbReference type="Pfam" id="PF00090">
    <property type="entry name" value="TSP_1"/>
    <property type="match status" value="2"/>
</dbReference>
<dbReference type="SUPFAM" id="SSF82895">
    <property type="entry name" value="TSP-1 type 1 repeat"/>
    <property type="match status" value="2"/>
</dbReference>
<reference evidence="27" key="1">
    <citation type="submission" date="2025-08" db="UniProtKB">
        <authorList>
            <consortium name="RefSeq"/>
        </authorList>
    </citation>
    <scope>IDENTIFICATION</scope>
    <source>
        <tissue evidence="27">Blood</tissue>
    </source>
</reference>
<keyword evidence="11" id="KW-0204">Cytolysis</keyword>
<dbReference type="InterPro" id="IPR023415">
    <property type="entry name" value="LDLR_class-A_CS"/>
</dbReference>
<evidence type="ECO:0000256" key="18">
    <source>
        <dbReference type="ARBA" id="ARBA00023180"/>
    </source>
</evidence>
<feature type="domain" description="MACPF" evidence="25">
    <location>
        <begin position="146"/>
        <end position="506"/>
    </location>
</feature>
<dbReference type="KEGG" id="aam:106499577"/>
<evidence type="ECO:0000256" key="22">
    <source>
        <dbReference type="PROSITE-ProRule" id="PRU00124"/>
    </source>
</evidence>
<evidence type="ECO:0000256" key="1">
    <source>
        <dbReference type="ARBA" id="ARBA00004276"/>
    </source>
</evidence>
<feature type="compositionally biased region" description="Basic and acidic residues" evidence="23">
    <location>
        <begin position="588"/>
        <end position="598"/>
    </location>
</feature>
<evidence type="ECO:0000256" key="17">
    <source>
        <dbReference type="ARBA" id="ARBA00023162"/>
    </source>
</evidence>
<evidence type="ECO:0000256" key="20">
    <source>
        <dbReference type="ARBA" id="ARBA00093294"/>
    </source>
</evidence>
<evidence type="ECO:0000256" key="23">
    <source>
        <dbReference type="SAM" id="MobiDB-lite"/>
    </source>
</evidence>
<keyword evidence="16 22" id="KW-1015">Disulfide bond</keyword>
<sequence length="598" mass="67169">MRSMHVILQLLSVLCVLEVAASLLGESRSSSEKAFHRETRELNAPSPIDCKLSGWSEWGPCDPCTYQRFRSRNIEKFGQFGGKSCLETLRDVQSCKTSQVCPEEPEPDCGTDFQCNSGRCIKQRLVCNVDNDCGDFSDEDNCESDPRSPCRNHDIDVSEIGRTAGQGINVLGMQPMASPFDNDFFNGLCERVRDGNTRTYYRKPWNVGVLNYDTKADKTFTAEYYHDRAEMIREVYIEKQRQFKADLSLKYTPTDASDKETVKGNFKYHYSKNSSLSSVLQSTTERKQTFLHVKGKIQLGRFQMRSRDVRLTDSFLDDLNFLPAEYDKGEYFKFLEDYGTHYAVSGAVGGKYELVYVLDDYTMSQSGITVEDVKKCLGYHLDASIAYKGLNANLDINDDKCGKIKVKDKSQHKDDAVIDDIISLVDGGKIDFSVKIKEMLLRGLKAVNVEDYIQWAKSLVDAPVVIQQRPSPIHTLVPVKMRDAYLKKQNLERAIEDYITEYSVCKCEPCKNGGTVVLVDGACTCMCSSYFKGIACQISKSTLTKVVTDGGWSCWSAWSACVSGESTRTRECNNPAPEPGGRPCQGESIEKRPCGEAK</sequence>
<name>A0A8B7K0G5_9AVES</name>
<organism evidence="26 27">
    <name type="scientific">Apteryx mantelli</name>
    <name type="common">North Island brown kiwi</name>
    <dbReference type="NCBI Taxonomy" id="2696672"/>
    <lineage>
        <taxon>Eukaryota</taxon>
        <taxon>Metazoa</taxon>
        <taxon>Chordata</taxon>
        <taxon>Craniata</taxon>
        <taxon>Vertebrata</taxon>
        <taxon>Euteleostomi</taxon>
        <taxon>Archelosauria</taxon>
        <taxon>Archosauria</taxon>
        <taxon>Dinosauria</taxon>
        <taxon>Saurischia</taxon>
        <taxon>Theropoda</taxon>
        <taxon>Coelurosauria</taxon>
        <taxon>Aves</taxon>
        <taxon>Palaeognathae</taxon>
        <taxon>Apterygiformes</taxon>
        <taxon>Apterygidae</taxon>
        <taxon>Apteryx</taxon>
    </lineage>
</organism>
<feature type="signal peptide" evidence="24">
    <location>
        <begin position="1"/>
        <end position="22"/>
    </location>
</feature>
<evidence type="ECO:0000256" key="3">
    <source>
        <dbReference type="ARBA" id="ARBA00009214"/>
    </source>
</evidence>
<feature type="disulfide bond" evidence="22">
    <location>
        <begin position="127"/>
        <end position="142"/>
    </location>
</feature>
<evidence type="ECO:0000256" key="19">
    <source>
        <dbReference type="ARBA" id="ARBA00023298"/>
    </source>
</evidence>
<dbReference type="InterPro" id="IPR009030">
    <property type="entry name" value="Growth_fac_rcpt_cys_sf"/>
</dbReference>
<dbReference type="PROSITE" id="PS01209">
    <property type="entry name" value="LDLRA_1"/>
    <property type="match status" value="1"/>
</dbReference>
<evidence type="ECO:0000313" key="26">
    <source>
        <dbReference type="Proteomes" id="UP001652627"/>
    </source>
</evidence>
<dbReference type="InterPro" id="IPR036055">
    <property type="entry name" value="LDL_receptor-like_sf"/>
</dbReference>
<keyword evidence="6" id="KW-0964">Secreted</keyword>
<dbReference type="PRINTS" id="PR00764">
    <property type="entry name" value="COMPLEMENTC9"/>
</dbReference>
<comment type="function">
    <text evidence="20">Pore-forming component of the membrane attack complex (MAC), a multiprotein complex activated by the complement cascade, which inserts into a target cell membrane and forms a pore, leading to target cell membrane rupture and cell lysis. The MAC is initiated by proteolytic cleavage of C5 into complement C5b in response to the classical, alternative, lectin and GZMK complement pathways. The complement pathways consist in a cascade of proteins that leads to phagocytosis and breakdown of pathogens and signaling that strengthens the adaptive immune system. Constitutes the pore-forming subunit of the MAC complex: during MAC assembly, C9 associates with the C5b8 intermediate complex, and polymerizes to complete the pore.</text>
</comment>
<dbReference type="PROSITE" id="PS50068">
    <property type="entry name" value="LDLRA_2"/>
    <property type="match status" value="1"/>
</dbReference>
<dbReference type="GeneID" id="106499577"/>
<feature type="disulfide bond" evidence="22">
    <location>
        <begin position="115"/>
        <end position="133"/>
    </location>
</feature>
<dbReference type="CDD" id="cd00112">
    <property type="entry name" value="LDLa"/>
    <property type="match status" value="1"/>
</dbReference>
<evidence type="ECO:0000256" key="4">
    <source>
        <dbReference type="ARBA" id="ARBA00018261"/>
    </source>
</evidence>
<dbReference type="GO" id="GO:0005576">
    <property type="term" value="C:extracellular region"/>
    <property type="evidence" value="ECO:0007669"/>
    <property type="project" value="UniProtKB-SubCell"/>
</dbReference>
<dbReference type="OrthoDB" id="10037824at2759"/>
<keyword evidence="7" id="KW-0245">EGF-like domain</keyword>
<dbReference type="FunFam" id="2.10.25.10:FF:000766">
    <property type="entry name" value="Complement component C9"/>
    <property type="match status" value="1"/>
</dbReference>
<dbReference type="Gene3D" id="4.10.400.10">
    <property type="entry name" value="Low-density Lipoprotein Receptor"/>
    <property type="match status" value="1"/>
</dbReference>
<dbReference type="Pfam" id="PF00057">
    <property type="entry name" value="Ldl_recept_a"/>
    <property type="match status" value="1"/>
</dbReference>
<comment type="subunit">
    <text evidence="21">Homooligomer; about 20 C9 chains oligomerize to give rise to a huge beta-barrel that forms a 100 Angstrom diameter pore in target membranes. Component of the membrane attack complex (MAC), composed of complement C5b, C6, C7, C8A, C8B, C8G and multiple copies of the pore-forming subunit C9.</text>
</comment>
<evidence type="ECO:0000256" key="11">
    <source>
        <dbReference type="ARBA" id="ARBA00022852"/>
    </source>
</evidence>
<dbReference type="InterPro" id="IPR036383">
    <property type="entry name" value="TSP1_rpt_sf"/>
</dbReference>
<accession>A0A8B7K0G5</accession>
<dbReference type="InterPro" id="IPR020863">
    <property type="entry name" value="MACPF_CS"/>
</dbReference>
<dbReference type="PANTHER" id="PTHR45742">
    <property type="entry name" value="COMPLEMENT COMPONENT C6"/>
    <property type="match status" value="1"/>
</dbReference>
<feature type="region of interest" description="Disordered" evidence="23">
    <location>
        <begin position="567"/>
        <end position="598"/>
    </location>
</feature>
<evidence type="ECO:0000256" key="24">
    <source>
        <dbReference type="SAM" id="SignalP"/>
    </source>
</evidence>
<dbReference type="Gene3D" id="2.10.25.10">
    <property type="entry name" value="Laminin"/>
    <property type="match status" value="1"/>
</dbReference>
<evidence type="ECO:0000256" key="12">
    <source>
        <dbReference type="ARBA" id="ARBA00022859"/>
    </source>
</evidence>
<keyword evidence="10" id="KW-0812">Transmembrane</keyword>
<comment type="subcellular location">
    <subcellularLocation>
        <location evidence="2">Secreted</location>
    </subcellularLocation>
    <subcellularLocation>
        <location evidence="1">Target cell membrane</location>
        <topology evidence="1">Multi-pass membrane protein</topology>
    </subcellularLocation>
</comment>
<keyword evidence="8" id="KW-1052">Target cell membrane</keyword>
<dbReference type="GO" id="GO:0031640">
    <property type="term" value="P:killing of cells of another organism"/>
    <property type="evidence" value="ECO:0007669"/>
    <property type="project" value="UniProtKB-KW"/>
</dbReference>
<dbReference type="Gene3D" id="2.20.100.10">
    <property type="entry name" value="Thrombospondin type-1 (TSP1) repeat"/>
    <property type="match status" value="2"/>
</dbReference>
<dbReference type="GO" id="GO:0006958">
    <property type="term" value="P:complement activation, classical pathway"/>
    <property type="evidence" value="ECO:0007669"/>
    <property type="project" value="UniProtKB-KW"/>
</dbReference>
<dbReference type="InterPro" id="IPR002172">
    <property type="entry name" value="LDrepeatLR_classA_rpt"/>
</dbReference>
<dbReference type="SUPFAM" id="SSF57424">
    <property type="entry name" value="LDL receptor-like module"/>
    <property type="match status" value="1"/>
</dbReference>
<evidence type="ECO:0000256" key="5">
    <source>
        <dbReference type="ARBA" id="ARBA00022452"/>
    </source>
</evidence>
<dbReference type="SMART" id="SM00209">
    <property type="entry name" value="TSP1"/>
    <property type="match status" value="2"/>
</dbReference>
<dbReference type="PROSITE" id="PS00279">
    <property type="entry name" value="MACPF_1"/>
    <property type="match status" value="1"/>
</dbReference>
<dbReference type="PROSITE" id="PS50092">
    <property type="entry name" value="TSP1"/>
    <property type="match status" value="2"/>
</dbReference>
<dbReference type="InterPro" id="IPR020864">
    <property type="entry name" value="MACPF"/>
</dbReference>
<dbReference type="GO" id="GO:0005579">
    <property type="term" value="C:membrane attack complex"/>
    <property type="evidence" value="ECO:0007669"/>
    <property type="project" value="UniProtKB-KW"/>
</dbReference>
<evidence type="ECO:0000256" key="15">
    <source>
        <dbReference type="ARBA" id="ARBA00023136"/>
    </source>
</evidence>